<comment type="caution">
    <text evidence="1">The sequence shown here is derived from an EMBL/GenBank/DDBJ whole genome shotgun (WGS) entry which is preliminary data.</text>
</comment>
<keyword evidence="2" id="KW-1185">Reference proteome</keyword>
<sequence length="341" mass="37944">MSTLSEVYRQHPVKVQEITPLDFDSIGTVPDSHAWPVSDGFESNDWSSIPTIDLKDSNAAKLIGHACETFGAFQVVNHGIPINVFEEVEAEASRLFSLPTTQKLKALRSPGGATGYGLARISPFFDKYMWHEGFTIMGSPMDHARQLWPSDYRKFCDVMEDYQKKVEELAVTLMRQILKYLAISEEEMNWIGSPGVASTALQLNSYPVCPDPRRAMGLAPHTDTSLLTILHQRISGLQIFKEGVGWSFVRPTTGALVVNVGDLLHIISNARFSSVVHRVVMKEAKQRFTVAFFYSPPIDFNLCPLGLSSGQIPIYRSVSVSEYFGNKAKNLNQALASIRIS</sequence>
<dbReference type="Proteomes" id="UP000091857">
    <property type="component" value="Chromosome 3"/>
</dbReference>
<evidence type="ECO:0000313" key="2">
    <source>
        <dbReference type="Proteomes" id="UP000091857"/>
    </source>
</evidence>
<organism evidence="1 2">
    <name type="scientific">Manihot esculenta</name>
    <name type="common">Cassava</name>
    <name type="synonym">Jatropha manihot</name>
    <dbReference type="NCBI Taxonomy" id="3983"/>
    <lineage>
        <taxon>Eukaryota</taxon>
        <taxon>Viridiplantae</taxon>
        <taxon>Streptophyta</taxon>
        <taxon>Embryophyta</taxon>
        <taxon>Tracheophyta</taxon>
        <taxon>Spermatophyta</taxon>
        <taxon>Magnoliopsida</taxon>
        <taxon>eudicotyledons</taxon>
        <taxon>Gunneridae</taxon>
        <taxon>Pentapetalae</taxon>
        <taxon>rosids</taxon>
        <taxon>fabids</taxon>
        <taxon>Malpighiales</taxon>
        <taxon>Euphorbiaceae</taxon>
        <taxon>Crotonoideae</taxon>
        <taxon>Manihoteae</taxon>
        <taxon>Manihot</taxon>
    </lineage>
</organism>
<name>A0ACB7HZ26_MANES</name>
<gene>
    <name evidence="1" type="ORF">MANES_03G065600v8</name>
</gene>
<dbReference type="EMBL" id="CM004389">
    <property type="protein sequence ID" value="KAG8657381.1"/>
    <property type="molecule type" value="Genomic_DNA"/>
</dbReference>
<accession>A0ACB7HZ26</accession>
<protein>
    <submittedName>
        <fullName evidence="1">Uncharacterized protein</fullName>
    </submittedName>
</protein>
<evidence type="ECO:0000313" key="1">
    <source>
        <dbReference type="EMBL" id="KAG8657381.1"/>
    </source>
</evidence>
<reference evidence="2" key="1">
    <citation type="journal article" date="2016" name="Nat. Biotechnol.">
        <title>Sequencing wild and cultivated cassava and related species reveals extensive interspecific hybridization and genetic diversity.</title>
        <authorList>
            <person name="Bredeson J.V."/>
            <person name="Lyons J.B."/>
            <person name="Prochnik S.E."/>
            <person name="Wu G.A."/>
            <person name="Ha C.M."/>
            <person name="Edsinger-Gonzales E."/>
            <person name="Grimwood J."/>
            <person name="Schmutz J."/>
            <person name="Rabbi I.Y."/>
            <person name="Egesi C."/>
            <person name="Nauluvula P."/>
            <person name="Lebot V."/>
            <person name="Ndunguru J."/>
            <person name="Mkamilo G."/>
            <person name="Bart R.S."/>
            <person name="Setter T.L."/>
            <person name="Gleadow R.M."/>
            <person name="Kulakow P."/>
            <person name="Ferguson M.E."/>
            <person name="Rounsley S."/>
            <person name="Rokhsar D.S."/>
        </authorList>
    </citation>
    <scope>NUCLEOTIDE SEQUENCE [LARGE SCALE GENOMIC DNA]</scope>
    <source>
        <strain evidence="2">cv. AM560-2</strain>
    </source>
</reference>
<proteinExistence type="predicted"/>